<feature type="region of interest" description="Disordered" evidence="8">
    <location>
        <begin position="241"/>
        <end position="303"/>
    </location>
</feature>
<evidence type="ECO:0000259" key="9">
    <source>
        <dbReference type="Pfam" id="PF03876"/>
    </source>
</evidence>
<comment type="caution">
    <text evidence="11">The sequence shown here is derived from an EMBL/GenBank/DDBJ whole genome shotgun (WGS) entry which is preliminary data.</text>
</comment>
<dbReference type="InterPro" id="IPR005576">
    <property type="entry name" value="Rpb7-like_N"/>
</dbReference>
<evidence type="ECO:0000313" key="11">
    <source>
        <dbReference type="EMBL" id="OBA21726.1"/>
    </source>
</evidence>
<dbReference type="FunFam" id="3.30.1490.120:FF:000004">
    <property type="entry name" value="RNA polymerase I subunit Rpa43"/>
    <property type="match status" value="1"/>
</dbReference>
<gene>
    <name evidence="11" type="ORF">METBIDRAFT_41465</name>
</gene>
<dbReference type="Pfam" id="PF17875">
    <property type="entry name" value="RPA43_OB"/>
    <property type="match status" value="1"/>
</dbReference>
<evidence type="ECO:0000259" key="10">
    <source>
        <dbReference type="Pfam" id="PF17875"/>
    </source>
</evidence>
<dbReference type="OrthoDB" id="10250504at2759"/>
<proteinExistence type="inferred from homology"/>
<accession>A0A1A0HCL7</accession>
<protein>
    <recommendedName>
        <fullName evidence="7">DNA-directed RNA polymerase subunit</fullName>
    </recommendedName>
</protein>
<dbReference type="GeneID" id="30030380"/>
<dbReference type="Pfam" id="PF03876">
    <property type="entry name" value="SHS2_Rpb7-N"/>
    <property type="match status" value="1"/>
</dbReference>
<keyword evidence="4" id="KW-0597">Phosphoprotein</keyword>
<dbReference type="PANTHER" id="PTHR12709:SF5">
    <property type="entry name" value="DNA-DIRECTED RNA POLYMERASE I SUBUNIT RPA43"/>
    <property type="match status" value="1"/>
</dbReference>
<keyword evidence="6 7" id="KW-0539">Nucleus</keyword>
<comment type="function">
    <text evidence="7">DNA-dependent RNA polymerase which catalyzes the transcription of DNA into RNA using the four ribonucleoside triphosphates as substrates.</text>
</comment>
<reference evidence="11 12" key="1">
    <citation type="submission" date="2016-05" db="EMBL/GenBank/DDBJ databases">
        <title>Comparative genomics of biotechnologically important yeasts.</title>
        <authorList>
            <consortium name="DOE Joint Genome Institute"/>
            <person name="Riley R."/>
            <person name="Haridas S."/>
            <person name="Wolfe K.H."/>
            <person name="Lopes M.R."/>
            <person name="Hittinger C.T."/>
            <person name="Goker M."/>
            <person name="Salamov A."/>
            <person name="Wisecaver J."/>
            <person name="Long T.M."/>
            <person name="Aerts A.L."/>
            <person name="Barry K."/>
            <person name="Choi C."/>
            <person name="Clum A."/>
            <person name="Coughlan A.Y."/>
            <person name="Deshpande S."/>
            <person name="Douglass A.P."/>
            <person name="Hanson S.J."/>
            <person name="Klenk H.-P."/>
            <person name="LaButti K."/>
            <person name="Lapidus A."/>
            <person name="Lindquist E."/>
            <person name="Lipzen A."/>
            <person name="Meier-kolthoff J.P."/>
            <person name="Ohm R.A."/>
            <person name="Otillar R.P."/>
            <person name="Pangilinan J."/>
            <person name="Peng Y."/>
            <person name="Rokas A."/>
            <person name="Rosa C.A."/>
            <person name="Scheuner C."/>
            <person name="Sibirny A.A."/>
            <person name="Slot J.C."/>
            <person name="Stielow J.B."/>
            <person name="Sun H."/>
            <person name="Kurtzman C.P."/>
            <person name="Blackwell M."/>
            <person name="Grigoriev I.V."/>
            <person name="Jeffries T.W."/>
        </authorList>
    </citation>
    <scope>NUCLEOTIDE SEQUENCE [LARGE SCALE GENOMIC DNA]</scope>
    <source>
        <strain evidence="11 12">NRRL YB-4993</strain>
    </source>
</reference>
<dbReference type="PANTHER" id="PTHR12709">
    <property type="entry name" value="DNA-DIRECTED RNA POLYMERASE II, III"/>
    <property type="match status" value="1"/>
</dbReference>
<evidence type="ECO:0000256" key="8">
    <source>
        <dbReference type="SAM" id="MobiDB-lite"/>
    </source>
</evidence>
<organism evidence="11 12">
    <name type="scientific">Metschnikowia bicuspidata var. bicuspidata NRRL YB-4993</name>
    <dbReference type="NCBI Taxonomy" id="869754"/>
    <lineage>
        <taxon>Eukaryota</taxon>
        <taxon>Fungi</taxon>
        <taxon>Dikarya</taxon>
        <taxon>Ascomycota</taxon>
        <taxon>Saccharomycotina</taxon>
        <taxon>Pichiomycetes</taxon>
        <taxon>Metschnikowiaceae</taxon>
        <taxon>Metschnikowia</taxon>
    </lineage>
</organism>
<dbReference type="GO" id="GO:0006362">
    <property type="term" value="P:transcription elongation by RNA polymerase I"/>
    <property type="evidence" value="ECO:0007669"/>
    <property type="project" value="UniProtKB-ARBA"/>
</dbReference>
<evidence type="ECO:0000256" key="6">
    <source>
        <dbReference type="ARBA" id="ARBA00023242"/>
    </source>
</evidence>
<dbReference type="STRING" id="869754.A0A1A0HCL7"/>
<comment type="subcellular location">
    <subcellularLocation>
        <location evidence="1">Nucleus</location>
        <location evidence="1">Nucleolus</location>
    </subcellularLocation>
</comment>
<keyword evidence="5 7" id="KW-0804">Transcription</keyword>
<dbReference type="InterPro" id="IPR041901">
    <property type="entry name" value="RNAP_I_Rpa43_N"/>
</dbReference>
<sequence>MSVEAKAVEKSFHESEFKGRNPRKSTNVVNEKGQSDCFRVVRTSMYVSLAPCHIENPLNGVKAQHLDPLIMTYFPKARGVVLSYFNINLESKGTSEDALSVILAKVTDSSAFSFMWIAVDLLIWCPQIGDLLEGFVYMQTASHIGLLIHDTFNASIKFRNIPQDWEFVPVQADEYAESEASPENNSSKFKSFGYWTDASGAKIEGKVPFTVKAIHTSGRMLSIEGTLLTPESELDAQPVLREGSSSKADVTVSAGKHITFDDEETPEATEAADSKTEAVPSYEAGSGDNVDSSSSEDNAEESE</sequence>
<evidence type="ECO:0000256" key="4">
    <source>
        <dbReference type="ARBA" id="ARBA00022553"/>
    </source>
</evidence>
<keyword evidence="12" id="KW-1185">Reference proteome</keyword>
<evidence type="ECO:0000256" key="2">
    <source>
        <dbReference type="ARBA" id="ARBA00005930"/>
    </source>
</evidence>
<dbReference type="Proteomes" id="UP000092555">
    <property type="component" value="Unassembled WGS sequence"/>
</dbReference>
<dbReference type="InterPro" id="IPR036898">
    <property type="entry name" value="RNA_pol_Rpb7-like_N_sf"/>
</dbReference>
<evidence type="ECO:0000256" key="3">
    <source>
        <dbReference type="ARBA" id="ARBA00022478"/>
    </source>
</evidence>
<dbReference type="CDD" id="cd04328">
    <property type="entry name" value="RNAP_I_Rpa43_N"/>
    <property type="match status" value="1"/>
</dbReference>
<keyword evidence="3 7" id="KW-0240">DNA-directed RNA polymerase</keyword>
<dbReference type="GO" id="GO:0006361">
    <property type="term" value="P:transcription initiation at RNA polymerase I promoter"/>
    <property type="evidence" value="ECO:0007669"/>
    <property type="project" value="UniProtKB-ARBA"/>
</dbReference>
<evidence type="ECO:0000256" key="5">
    <source>
        <dbReference type="ARBA" id="ARBA00023163"/>
    </source>
</evidence>
<feature type="domain" description="RNA polymerase Rpb7-like N-terminal" evidence="9">
    <location>
        <begin position="44"/>
        <end position="94"/>
    </location>
</feature>
<dbReference type="InterPro" id="IPR045113">
    <property type="entry name" value="Rpb7-like"/>
</dbReference>
<evidence type="ECO:0000313" key="12">
    <source>
        <dbReference type="Proteomes" id="UP000092555"/>
    </source>
</evidence>
<feature type="compositionally biased region" description="Low complexity" evidence="8">
    <location>
        <begin position="284"/>
        <end position="296"/>
    </location>
</feature>
<evidence type="ECO:0000256" key="7">
    <source>
        <dbReference type="RuleBase" id="RU369086"/>
    </source>
</evidence>
<dbReference type="Gene3D" id="3.30.1490.120">
    <property type="entry name" value="RNA polymerase Rpb7-like, N-terminal domain"/>
    <property type="match status" value="1"/>
</dbReference>
<feature type="domain" description="RPA43 OB" evidence="10">
    <location>
        <begin position="126"/>
        <end position="228"/>
    </location>
</feature>
<dbReference type="InterPro" id="IPR041178">
    <property type="entry name" value="RPA43_OB"/>
</dbReference>
<dbReference type="GO" id="GO:0005736">
    <property type="term" value="C:RNA polymerase I complex"/>
    <property type="evidence" value="ECO:0007669"/>
    <property type="project" value="UniProtKB-ARBA"/>
</dbReference>
<comment type="similarity">
    <text evidence="2">Belongs to the eukaryotic RPA43 RNA polymerase subunit family.</text>
</comment>
<dbReference type="RefSeq" id="XP_018712236.1">
    <property type="nucleotide sequence ID" value="XM_018857404.1"/>
</dbReference>
<name>A0A1A0HCL7_9ASCO</name>
<dbReference type="AlphaFoldDB" id="A0A1A0HCL7"/>
<evidence type="ECO:0000256" key="1">
    <source>
        <dbReference type="ARBA" id="ARBA00004604"/>
    </source>
</evidence>
<dbReference type="EMBL" id="LXTC01000003">
    <property type="protein sequence ID" value="OBA21726.1"/>
    <property type="molecule type" value="Genomic_DNA"/>
</dbReference>
<dbReference type="Gene3D" id="2.40.50.1060">
    <property type="match status" value="1"/>
</dbReference>